<evidence type="ECO:0000256" key="2">
    <source>
        <dbReference type="SAM" id="SignalP"/>
    </source>
</evidence>
<feature type="signal peptide" evidence="2">
    <location>
        <begin position="1"/>
        <end position="22"/>
    </location>
</feature>
<protein>
    <submittedName>
        <fullName evidence="3">Uncharacterized protein</fullName>
    </submittedName>
</protein>
<feature type="region of interest" description="Disordered" evidence="1">
    <location>
        <begin position="47"/>
        <end position="68"/>
    </location>
</feature>
<feature type="compositionally biased region" description="Basic and acidic residues" evidence="1">
    <location>
        <begin position="48"/>
        <end position="68"/>
    </location>
</feature>
<evidence type="ECO:0000313" key="3">
    <source>
        <dbReference type="EMBL" id="EMS64415.1"/>
    </source>
</evidence>
<name>M8AHL4_TRIUA</name>
<proteinExistence type="predicted"/>
<gene>
    <name evidence="3" type="ORF">TRIUR3_30921</name>
</gene>
<organism evidence="3">
    <name type="scientific">Triticum urartu</name>
    <name type="common">Red wild einkorn</name>
    <name type="synonym">Crithodium urartu</name>
    <dbReference type="NCBI Taxonomy" id="4572"/>
    <lineage>
        <taxon>Eukaryota</taxon>
        <taxon>Viridiplantae</taxon>
        <taxon>Streptophyta</taxon>
        <taxon>Embryophyta</taxon>
        <taxon>Tracheophyta</taxon>
        <taxon>Spermatophyta</taxon>
        <taxon>Magnoliopsida</taxon>
        <taxon>Liliopsida</taxon>
        <taxon>Poales</taxon>
        <taxon>Poaceae</taxon>
        <taxon>BOP clade</taxon>
        <taxon>Pooideae</taxon>
        <taxon>Triticodae</taxon>
        <taxon>Triticeae</taxon>
        <taxon>Triticinae</taxon>
        <taxon>Triticum</taxon>
    </lineage>
</organism>
<keyword evidence="2" id="KW-0732">Signal</keyword>
<dbReference type="EMBL" id="KD057001">
    <property type="protein sequence ID" value="EMS64415.1"/>
    <property type="molecule type" value="Genomic_DNA"/>
</dbReference>
<accession>M8AHL4</accession>
<evidence type="ECO:0000256" key="1">
    <source>
        <dbReference type="SAM" id="MobiDB-lite"/>
    </source>
</evidence>
<reference evidence="3" key="1">
    <citation type="journal article" date="2013" name="Nature">
        <title>Draft genome of the wheat A-genome progenitor Triticum urartu.</title>
        <authorList>
            <person name="Ling H.Q."/>
            <person name="Zhao S."/>
            <person name="Liu D."/>
            <person name="Wang J."/>
            <person name="Sun H."/>
            <person name="Zhang C."/>
            <person name="Fan H."/>
            <person name="Li D."/>
            <person name="Dong L."/>
            <person name="Tao Y."/>
            <person name="Gao C."/>
            <person name="Wu H."/>
            <person name="Li Y."/>
            <person name="Cui Y."/>
            <person name="Guo X."/>
            <person name="Zheng S."/>
            <person name="Wang B."/>
            <person name="Yu K."/>
            <person name="Liang Q."/>
            <person name="Yang W."/>
            <person name="Lou X."/>
            <person name="Chen J."/>
            <person name="Feng M."/>
            <person name="Jian J."/>
            <person name="Zhang X."/>
            <person name="Luo G."/>
            <person name="Jiang Y."/>
            <person name="Liu J."/>
            <person name="Wang Z."/>
            <person name="Sha Y."/>
            <person name="Zhang B."/>
            <person name="Wu H."/>
            <person name="Tang D."/>
            <person name="Shen Q."/>
            <person name="Xue P."/>
            <person name="Zou S."/>
            <person name="Wang X."/>
            <person name="Liu X."/>
            <person name="Wang F."/>
            <person name="Yang Y."/>
            <person name="An X."/>
            <person name="Dong Z."/>
            <person name="Zhang K."/>
            <person name="Zhang X."/>
            <person name="Luo M.C."/>
            <person name="Dvorak J."/>
            <person name="Tong Y."/>
            <person name="Wang J."/>
            <person name="Yang H."/>
            <person name="Li Z."/>
            <person name="Wang D."/>
            <person name="Zhang A."/>
            <person name="Wang J."/>
        </authorList>
    </citation>
    <scope>NUCLEOTIDE SEQUENCE</scope>
</reference>
<sequence length="191" mass="21711">MANDRWALVLCLLAGWPVSFRPNLLHCLPSSSSVPCCPRFSSFQAARKPREEERPRLENPGRRGSTREEQMPARWLQIGLTLEYSCVIGQYRFSFNFWIGAATGSFVKIIDYSEILLLGVKLQADVLVEIEERIFLWLSPLEYFSSTTISTCLVFAHVILVEVTAIPPLPRDGIGVHTNSINKRQSCQRLR</sequence>
<dbReference type="AlphaFoldDB" id="M8AHL4"/>
<feature type="chain" id="PRO_5009706870" evidence="2">
    <location>
        <begin position="23"/>
        <end position="191"/>
    </location>
</feature>